<dbReference type="KEGG" id="atq:GH723_14595"/>
<dbReference type="RefSeq" id="WP_153760338.1">
    <property type="nucleotide sequence ID" value="NZ_CP045851.1"/>
</dbReference>
<evidence type="ECO:0000313" key="1">
    <source>
        <dbReference type="EMBL" id="QGG96232.1"/>
    </source>
</evidence>
<dbReference type="InterPro" id="IPR019587">
    <property type="entry name" value="Polyketide_cyclase/dehydratase"/>
</dbReference>
<dbReference type="SUPFAM" id="SSF55961">
    <property type="entry name" value="Bet v1-like"/>
    <property type="match status" value="1"/>
</dbReference>
<reference evidence="1 2" key="1">
    <citation type="submission" date="2019-11" db="EMBL/GenBank/DDBJ databases">
        <authorList>
            <person name="He Y."/>
        </authorList>
    </citation>
    <scope>NUCLEOTIDE SEQUENCE [LARGE SCALE GENOMIC DNA]</scope>
    <source>
        <strain evidence="1 2">SCSIO 58843</strain>
    </source>
</reference>
<dbReference type="Pfam" id="PF10604">
    <property type="entry name" value="Polyketide_cyc2"/>
    <property type="match status" value="1"/>
</dbReference>
<proteinExistence type="predicted"/>
<gene>
    <name evidence="1" type="ORF">GH723_14595</name>
</gene>
<dbReference type="CDD" id="cd07821">
    <property type="entry name" value="PYR_PYL_RCAR_like"/>
    <property type="match status" value="1"/>
</dbReference>
<accession>A0A5Q2RMS1</accession>
<organism evidence="1 2">
    <name type="scientific">Actinomarinicola tropica</name>
    <dbReference type="NCBI Taxonomy" id="2789776"/>
    <lineage>
        <taxon>Bacteria</taxon>
        <taxon>Bacillati</taxon>
        <taxon>Actinomycetota</taxon>
        <taxon>Acidimicrobiia</taxon>
        <taxon>Acidimicrobiales</taxon>
        <taxon>Iamiaceae</taxon>
        <taxon>Actinomarinicola</taxon>
    </lineage>
</organism>
<evidence type="ECO:0008006" key="3">
    <source>
        <dbReference type="Google" id="ProtNLM"/>
    </source>
</evidence>
<dbReference type="InterPro" id="IPR023393">
    <property type="entry name" value="START-like_dom_sf"/>
</dbReference>
<keyword evidence="2" id="KW-1185">Reference proteome</keyword>
<evidence type="ECO:0000313" key="2">
    <source>
        <dbReference type="Proteomes" id="UP000334019"/>
    </source>
</evidence>
<protein>
    <recommendedName>
        <fullName evidence="3">SRPBCC family protein</fullName>
    </recommendedName>
</protein>
<dbReference type="EMBL" id="CP045851">
    <property type="protein sequence ID" value="QGG96232.1"/>
    <property type="molecule type" value="Genomic_DNA"/>
</dbReference>
<dbReference type="Proteomes" id="UP000334019">
    <property type="component" value="Chromosome"/>
</dbReference>
<sequence>MRASIRREGRIARSADEVWAVVGRPELLHLWFPGITACRVDGDSRTITTGTGVEMPEQILTNDPIQRRFQYRITSPLVREHLATIDVIDLGDGTCLVVYSTDADPATMALVISGGTGGAIEQLRRQLESGAGPALDALQGGT</sequence>
<name>A0A5Q2RMS1_9ACTN</name>
<dbReference type="AlphaFoldDB" id="A0A5Q2RMS1"/>
<dbReference type="Gene3D" id="3.30.530.20">
    <property type="match status" value="1"/>
</dbReference>